<reference evidence="2 3" key="1">
    <citation type="submission" date="2019-12" db="EMBL/GenBank/DDBJ databases">
        <title>Chromosome-level assembly of the Caenorhabditis remanei genome.</title>
        <authorList>
            <person name="Teterina A.A."/>
            <person name="Willis J.H."/>
            <person name="Phillips P.C."/>
        </authorList>
    </citation>
    <scope>NUCLEOTIDE SEQUENCE [LARGE SCALE GENOMIC DNA]</scope>
    <source>
        <strain evidence="2 3">PX506</strain>
        <tissue evidence="2">Whole organism</tissue>
    </source>
</reference>
<dbReference type="CTD" id="9814783"/>
<gene>
    <name evidence="2" type="ORF">GCK72_020984</name>
</gene>
<protein>
    <submittedName>
        <fullName evidence="2">Uncharacterized protein</fullName>
    </submittedName>
</protein>
<feature type="transmembrane region" description="Helical" evidence="1">
    <location>
        <begin position="46"/>
        <end position="68"/>
    </location>
</feature>
<name>A0A6A5GIB6_CAERE</name>
<accession>A0A6A5GIB6</accession>
<dbReference type="GeneID" id="9814783"/>
<evidence type="ECO:0000313" key="3">
    <source>
        <dbReference type="Proteomes" id="UP000483820"/>
    </source>
</evidence>
<dbReference type="InterPro" id="IPR018817">
    <property type="entry name" value="7TM_GPCR_serpentine_rcpt_Srz"/>
</dbReference>
<keyword evidence="1" id="KW-0812">Transmembrane</keyword>
<organism evidence="2 3">
    <name type="scientific">Caenorhabditis remanei</name>
    <name type="common">Caenorhabditis vulgaris</name>
    <dbReference type="NCBI Taxonomy" id="31234"/>
    <lineage>
        <taxon>Eukaryota</taxon>
        <taxon>Metazoa</taxon>
        <taxon>Ecdysozoa</taxon>
        <taxon>Nematoda</taxon>
        <taxon>Chromadorea</taxon>
        <taxon>Rhabditida</taxon>
        <taxon>Rhabditina</taxon>
        <taxon>Rhabditomorpha</taxon>
        <taxon>Rhabditoidea</taxon>
        <taxon>Rhabditidae</taxon>
        <taxon>Peloderinae</taxon>
        <taxon>Caenorhabditis</taxon>
    </lineage>
</organism>
<evidence type="ECO:0000256" key="1">
    <source>
        <dbReference type="SAM" id="Phobius"/>
    </source>
</evidence>
<dbReference type="PANTHER" id="PTHR31720:SF12">
    <property type="entry name" value="SERPENTINE RECEPTOR, CLASS T-RELATED"/>
    <property type="match status" value="1"/>
</dbReference>
<dbReference type="PANTHER" id="PTHR31720">
    <property type="entry name" value="SERPENTINE RECEPTOR, CLASS Z-RELATED"/>
    <property type="match status" value="1"/>
</dbReference>
<sequence>MVLFFPSTEKYVTFNEDEVKRFIWSTYALGLIPIAMNYLQVPNVDVIRFFAFDILIATSAFLHIPIYIMLEKQKHLASAQLNKPHRYVMWQLIIIMICRLARLPIILLSGNIARATFECGTVDTVTTCLTIQLAYLGCCKRNLESLKSILLEKWWIRLLLCKCMNKNRVAAIERPINNLEVLQRL</sequence>
<keyword evidence="1" id="KW-1133">Transmembrane helix</keyword>
<dbReference type="EMBL" id="WUAV01000005">
    <property type="protein sequence ID" value="KAF1754423.1"/>
    <property type="molecule type" value="Genomic_DNA"/>
</dbReference>
<dbReference type="Pfam" id="PF10325">
    <property type="entry name" value="7TM_GPCR_Srz"/>
    <property type="match status" value="1"/>
</dbReference>
<comment type="caution">
    <text evidence="2">The sequence shown here is derived from an EMBL/GenBank/DDBJ whole genome shotgun (WGS) entry which is preliminary data.</text>
</comment>
<feature type="transmembrane region" description="Helical" evidence="1">
    <location>
        <begin position="88"/>
        <end position="108"/>
    </location>
</feature>
<proteinExistence type="predicted"/>
<keyword evidence="1" id="KW-0472">Membrane</keyword>
<dbReference type="Proteomes" id="UP000483820">
    <property type="component" value="Chromosome V"/>
</dbReference>
<feature type="transmembrane region" description="Helical" evidence="1">
    <location>
        <begin position="22"/>
        <end position="39"/>
    </location>
</feature>
<dbReference type="AlphaFoldDB" id="A0A6A5GIB6"/>
<evidence type="ECO:0000313" key="2">
    <source>
        <dbReference type="EMBL" id="KAF1754423.1"/>
    </source>
</evidence>
<dbReference type="RefSeq" id="XP_003100564.2">
    <property type="nucleotide sequence ID" value="XM_003100516.2"/>
</dbReference>
<dbReference type="KEGG" id="crq:GCK72_020984"/>